<dbReference type="InterPro" id="IPR050109">
    <property type="entry name" value="HTH-type_TetR-like_transc_reg"/>
</dbReference>
<dbReference type="InterPro" id="IPR041490">
    <property type="entry name" value="KstR2_TetR_C"/>
</dbReference>
<protein>
    <submittedName>
        <fullName evidence="7">TetR/AcrR family transcriptional regulator</fullName>
    </submittedName>
</protein>
<evidence type="ECO:0000259" key="6">
    <source>
        <dbReference type="PROSITE" id="PS50977"/>
    </source>
</evidence>
<dbReference type="PANTHER" id="PTHR30055:SF175">
    <property type="entry name" value="HTH-TYPE TRANSCRIPTIONAL REPRESSOR KSTR2"/>
    <property type="match status" value="1"/>
</dbReference>
<dbReference type="PROSITE" id="PS50977">
    <property type="entry name" value="HTH_TETR_2"/>
    <property type="match status" value="1"/>
</dbReference>
<evidence type="ECO:0000256" key="2">
    <source>
        <dbReference type="ARBA" id="ARBA00023015"/>
    </source>
</evidence>
<keyword evidence="3 5" id="KW-0238">DNA-binding</keyword>
<sequence length="238" mass="26655">MVIARLEAGDKRELSEAEALVEAGRPRRPTRARRNKADGETVDNNIDILDVAAQCFMEMGFQGASIDDVARRLGATKGRIYHYYRSKTDLFFDVHREGMRRLNEAVHAAMQTGSTGRATLNAMLEAHALTMLQNIAYLAVVVQGVHMHRLGATTLAQRQVLDEIMAIRGDFERLFIDVFHRGQEDGSIRAENASIAVKGMLGAVNWTAIWYRPRAGETLEHKQEIARELAKRQVEGIV</sequence>
<dbReference type="AlphaFoldDB" id="A0A451GHC8"/>
<dbReference type="InterPro" id="IPR001647">
    <property type="entry name" value="HTH_TetR"/>
</dbReference>
<evidence type="ECO:0000313" key="8">
    <source>
        <dbReference type="Proteomes" id="UP000287168"/>
    </source>
</evidence>
<feature type="DNA-binding region" description="H-T-H motif" evidence="5">
    <location>
        <begin position="65"/>
        <end position="84"/>
    </location>
</feature>
<dbReference type="InterPro" id="IPR009057">
    <property type="entry name" value="Homeodomain-like_sf"/>
</dbReference>
<organism evidence="7 8">
    <name type="scientific">Falsigemmobacter intermedius</name>
    <dbReference type="NCBI Taxonomy" id="1553448"/>
    <lineage>
        <taxon>Bacteria</taxon>
        <taxon>Pseudomonadati</taxon>
        <taxon>Pseudomonadota</taxon>
        <taxon>Alphaproteobacteria</taxon>
        <taxon>Rhodobacterales</taxon>
        <taxon>Paracoccaceae</taxon>
        <taxon>Falsigemmobacter</taxon>
    </lineage>
</organism>
<dbReference type="PRINTS" id="PR00455">
    <property type="entry name" value="HTHTETR"/>
</dbReference>
<keyword evidence="8" id="KW-1185">Reference proteome</keyword>
<dbReference type="Pfam" id="PF17932">
    <property type="entry name" value="TetR_C_24"/>
    <property type="match status" value="1"/>
</dbReference>
<reference evidence="7 8" key="1">
    <citation type="journal article" date="2015" name="Int. J. Syst. Evol. Microbiol.">
        <title>Gemmobacter intermedius sp. nov., isolated from a white stork (Ciconia ciconia).</title>
        <authorList>
            <person name="Kampfer P."/>
            <person name="Jerzak L."/>
            <person name="Wilharm G."/>
            <person name="Golke J."/>
            <person name="Busse H.J."/>
            <person name="Glaeser S.P."/>
        </authorList>
    </citation>
    <scope>NUCLEOTIDE SEQUENCE [LARGE SCALE GENOMIC DNA]</scope>
    <source>
        <strain evidence="7 8">119/4</strain>
    </source>
</reference>
<evidence type="ECO:0000313" key="7">
    <source>
        <dbReference type="EMBL" id="RWY37662.1"/>
    </source>
</evidence>
<evidence type="ECO:0000256" key="1">
    <source>
        <dbReference type="ARBA" id="ARBA00022491"/>
    </source>
</evidence>
<dbReference type="InterPro" id="IPR036271">
    <property type="entry name" value="Tet_transcr_reg_TetR-rel_C_sf"/>
</dbReference>
<evidence type="ECO:0000256" key="5">
    <source>
        <dbReference type="PROSITE-ProRule" id="PRU00335"/>
    </source>
</evidence>
<proteinExistence type="predicted"/>
<name>A0A451GHC8_9RHOB</name>
<dbReference type="SUPFAM" id="SSF48498">
    <property type="entry name" value="Tetracyclin repressor-like, C-terminal domain"/>
    <property type="match status" value="1"/>
</dbReference>
<comment type="caution">
    <text evidence="7">The sequence shown here is derived from an EMBL/GenBank/DDBJ whole genome shotgun (WGS) entry which is preliminary data.</text>
</comment>
<dbReference type="Gene3D" id="1.10.357.10">
    <property type="entry name" value="Tetracycline Repressor, domain 2"/>
    <property type="match status" value="1"/>
</dbReference>
<gene>
    <name evidence="7" type="ORF">EP867_16800</name>
</gene>
<evidence type="ECO:0000256" key="3">
    <source>
        <dbReference type="ARBA" id="ARBA00023125"/>
    </source>
</evidence>
<dbReference type="RefSeq" id="WP_128490624.1">
    <property type="nucleotide sequence ID" value="NZ_JBHLXB010000105.1"/>
</dbReference>
<evidence type="ECO:0000256" key="4">
    <source>
        <dbReference type="ARBA" id="ARBA00023163"/>
    </source>
</evidence>
<accession>A0A451GHC8</accession>
<dbReference type="PANTHER" id="PTHR30055">
    <property type="entry name" value="HTH-TYPE TRANSCRIPTIONAL REGULATOR RUTR"/>
    <property type="match status" value="1"/>
</dbReference>
<keyword evidence="4" id="KW-0804">Transcription</keyword>
<dbReference type="Gene3D" id="1.10.10.60">
    <property type="entry name" value="Homeodomain-like"/>
    <property type="match status" value="1"/>
</dbReference>
<dbReference type="Proteomes" id="UP000287168">
    <property type="component" value="Unassembled WGS sequence"/>
</dbReference>
<keyword evidence="2" id="KW-0805">Transcription regulation</keyword>
<dbReference type="EMBL" id="SBLC01000042">
    <property type="protein sequence ID" value="RWY37662.1"/>
    <property type="molecule type" value="Genomic_DNA"/>
</dbReference>
<feature type="domain" description="HTH tetR-type" evidence="6">
    <location>
        <begin position="42"/>
        <end position="102"/>
    </location>
</feature>
<dbReference type="SUPFAM" id="SSF46689">
    <property type="entry name" value="Homeodomain-like"/>
    <property type="match status" value="1"/>
</dbReference>
<dbReference type="Pfam" id="PF00440">
    <property type="entry name" value="TetR_N"/>
    <property type="match status" value="1"/>
</dbReference>
<keyword evidence="1" id="KW-0678">Repressor</keyword>
<dbReference type="GO" id="GO:0003700">
    <property type="term" value="F:DNA-binding transcription factor activity"/>
    <property type="evidence" value="ECO:0007669"/>
    <property type="project" value="TreeGrafter"/>
</dbReference>
<dbReference type="GO" id="GO:0000976">
    <property type="term" value="F:transcription cis-regulatory region binding"/>
    <property type="evidence" value="ECO:0007669"/>
    <property type="project" value="TreeGrafter"/>
</dbReference>
<dbReference type="OrthoDB" id="8478851at2"/>